<feature type="domain" description="C3H1-type" evidence="7">
    <location>
        <begin position="247"/>
        <end position="275"/>
    </location>
</feature>
<evidence type="ECO:0000313" key="8">
    <source>
        <dbReference type="EMBL" id="KAF4617556.1"/>
    </source>
</evidence>
<feature type="zinc finger region" description="C3H1-type" evidence="5">
    <location>
        <begin position="247"/>
        <end position="275"/>
    </location>
</feature>
<dbReference type="Pfam" id="PF00642">
    <property type="entry name" value="zf-CCCH"/>
    <property type="match status" value="1"/>
</dbReference>
<evidence type="ECO:0000256" key="5">
    <source>
        <dbReference type="PROSITE-ProRule" id="PRU00723"/>
    </source>
</evidence>
<dbReference type="Proteomes" id="UP000521872">
    <property type="component" value="Unassembled WGS sequence"/>
</dbReference>
<dbReference type="PANTHER" id="PTHR12547">
    <property type="entry name" value="CCCH ZINC FINGER/TIS11-RELATED"/>
    <property type="match status" value="1"/>
</dbReference>
<organism evidence="8 9">
    <name type="scientific">Agrocybe pediades</name>
    <dbReference type="NCBI Taxonomy" id="84607"/>
    <lineage>
        <taxon>Eukaryota</taxon>
        <taxon>Fungi</taxon>
        <taxon>Dikarya</taxon>
        <taxon>Basidiomycota</taxon>
        <taxon>Agaricomycotina</taxon>
        <taxon>Agaricomycetes</taxon>
        <taxon>Agaricomycetidae</taxon>
        <taxon>Agaricales</taxon>
        <taxon>Agaricineae</taxon>
        <taxon>Strophariaceae</taxon>
        <taxon>Agrocybe</taxon>
    </lineage>
</organism>
<keyword evidence="3 5" id="KW-0863">Zinc-finger</keyword>
<feature type="domain" description="C3H1-type" evidence="7">
    <location>
        <begin position="10"/>
        <end position="38"/>
    </location>
</feature>
<dbReference type="SMART" id="SM00356">
    <property type="entry name" value="ZnF_C3H1"/>
    <property type="match status" value="3"/>
</dbReference>
<evidence type="ECO:0000259" key="7">
    <source>
        <dbReference type="PROSITE" id="PS50103"/>
    </source>
</evidence>
<dbReference type="InterPro" id="IPR036855">
    <property type="entry name" value="Znf_CCCH_sf"/>
</dbReference>
<protein>
    <recommendedName>
        <fullName evidence="7">C3H1-type domain-containing protein</fullName>
    </recommendedName>
</protein>
<dbReference type="InterPro" id="IPR000571">
    <property type="entry name" value="Znf_CCCH"/>
</dbReference>
<accession>A0A8H4QVH7</accession>
<gene>
    <name evidence="8" type="ORF">D9613_005971</name>
</gene>
<dbReference type="Gene3D" id="4.10.1000.10">
    <property type="entry name" value="Zinc finger, CCCH-type"/>
    <property type="match status" value="1"/>
</dbReference>
<comment type="caution">
    <text evidence="8">The sequence shown here is derived from an EMBL/GenBank/DDBJ whole genome shotgun (WGS) entry which is preliminary data.</text>
</comment>
<keyword evidence="2" id="KW-0677">Repeat</keyword>
<sequence length="382" mass="41746">MSRKSLSQKKRHTKPCKYFQVNKCPHPADVCDFAHVLVNPTIGSPVGHGLAVCRFYYGQCMNGPMCTCKRASGATLLTQEAPAAVGLYSDQLWSPTSVDANYSESPPPMYTGFSSFSPTWPPSATYPMPTLFSPVADSVLRNMSSRSRDSIGTTATSHSMDSADSVVTTEDPQYSEHQHDHQSQICVIDDSPVIHVPPFQPFPYINTAVMQPTPHGYYGHPRPRANESILPPSLKSRTKVSKQKALKYKTKPCKFFPTERGCPNGAACNFIHDEPHLIAALGDKDTKEDLPKEETARKNFVPIPWRVIGGGVLVGVQKEEDSDVSDEGESLNDSQTAKSKKPAVGPLKIVSRKRSNSIPPTPSTTQVMVEQLFSSAESPGVL</sequence>
<keyword evidence="4 5" id="KW-0862">Zinc</keyword>
<dbReference type="GO" id="GO:0003729">
    <property type="term" value="F:mRNA binding"/>
    <property type="evidence" value="ECO:0007669"/>
    <property type="project" value="InterPro"/>
</dbReference>
<dbReference type="SUPFAM" id="SSF90229">
    <property type="entry name" value="CCCH zinc finger"/>
    <property type="match status" value="1"/>
</dbReference>
<dbReference type="InterPro" id="IPR045877">
    <property type="entry name" value="ZFP36-like"/>
</dbReference>
<keyword evidence="1 5" id="KW-0479">Metal-binding</keyword>
<evidence type="ECO:0000256" key="4">
    <source>
        <dbReference type="ARBA" id="ARBA00022833"/>
    </source>
</evidence>
<evidence type="ECO:0000256" key="6">
    <source>
        <dbReference type="SAM" id="MobiDB-lite"/>
    </source>
</evidence>
<evidence type="ECO:0000313" key="9">
    <source>
        <dbReference type="Proteomes" id="UP000521872"/>
    </source>
</evidence>
<evidence type="ECO:0000256" key="3">
    <source>
        <dbReference type="ARBA" id="ARBA00022771"/>
    </source>
</evidence>
<dbReference type="GO" id="GO:0008270">
    <property type="term" value="F:zinc ion binding"/>
    <property type="evidence" value="ECO:0007669"/>
    <property type="project" value="UniProtKB-KW"/>
</dbReference>
<dbReference type="OrthoDB" id="411372at2759"/>
<feature type="compositionally biased region" description="Acidic residues" evidence="6">
    <location>
        <begin position="320"/>
        <end position="330"/>
    </location>
</feature>
<reference evidence="8 9" key="1">
    <citation type="submission" date="2019-12" db="EMBL/GenBank/DDBJ databases">
        <authorList>
            <person name="Floudas D."/>
            <person name="Bentzer J."/>
            <person name="Ahren D."/>
            <person name="Johansson T."/>
            <person name="Persson P."/>
            <person name="Tunlid A."/>
        </authorList>
    </citation>
    <scope>NUCLEOTIDE SEQUENCE [LARGE SCALE GENOMIC DNA]</scope>
    <source>
        <strain evidence="8 9">CBS 102.39</strain>
    </source>
</reference>
<dbReference type="PANTHER" id="PTHR12547:SF18">
    <property type="entry name" value="PROTEIN TIS11"/>
    <property type="match status" value="1"/>
</dbReference>
<proteinExistence type="predicted"/>
<keyword evidence="9" id="KW-1185">Reference proteome</keyword>
<dbReference type="EMBL" id="JAACJL010000030">
    <property type="protein sequence ID" value="KAF4617556.1"/>
    <property type="molecule type" value="Genomic_DNA"/>
</dbReference>
<feature type="zinc finger region" description="C3H1-type" evidence="5">
    <location>
        <begin position="10"/>
        <end position="38"/>
    </location>
</feature>
<evidence type="ECO:0000256" key="1">
    <source>
        <dbReference type="ARBA" id="ARBA00022723"/>
    </source>
</evidence>
<dbReference type="AlphaFoldDB" id="A0A8H4QVH7"/>
<dbReference type="PROSITE" id="PS50103">
    <property type="entry name" value="ZF_C3H1"/>
    <property type="match status" value="2"/>
</dbReference>
<name>A0A8H4QVH7_9AGAR</name>
<evidence type="ECO:0000256" key="2">
    <source>
        <dbReference type="ARBA" id="ARBA00022737"/>
    </source>
</evidence>
<feature type="region of interest" description="Disordered" evidence="6">
    <location>
        <begin position="319"/>
        <end position="364"/>
    </location>
</feature>